<sequence>GHLKVPRSSEKKRQETEGSSLQREKATEGHRNARIPGFSEGESDRSFDARWHARWASKPCS</sequence>
<organism evidence="2 3">
    <name type="scientific">Trifolium medium</name>
    <dbReference type="NCBI Taxonomy" id="97028"/>
    <lineage>
        <taxon>Eukaryota</taxon>
        <taxon>Viridiplantae</taxon>
        <taxon>Streptophyta</taxon>
        <taxon>Embryophyta</taxon>
        <taxon>Tracheophyta</taxon>
        <taxon>Spermatophyta</taxon>
        <taxon>Magnoliopsida</taxon>
        <taxon>eudicotyledons</taxon>
        <taxon>Gunneridae</taxon>
        <taxon>Pentapetalae</taxon>
        <taxon>rosids</taxon>
        <taxon>fabids</taxon>
        <taxon>Fabales</taxon>
        <taxon>Fabaceae</taxon>
        <taxon>Papilionoideae</taxon>
        <taxon>50 kb inversion clade</taxon>
        <taxon>NPAAA clade</taxon>
        <taxon>Hologalegina</taxon>
        <taxon>IRL clade</taxon>
        <taxon>Trifolieae</taxon>
        <taxon>Trifolium</taxon>
    </lineage>
</organism>
<dbReference type="AlphaFoldDB" id="A0A392WAN2"/>
<evidence type="ECO:0000313" key="2">
    <source>
        <dbReference type="EMBL" id="MCI96853.1"/>
    </source>
</evidence>
<feature type="non-terminal residue" evidence="2">
    <location>
        <position position="1"/>
    </location>
</feature>
<name>A0A392WAN2_9FABA</name>
<accession>A0A392WAN2</accession>
<dbReference type="Proteomes" id="UP000265520">
    <property type="component" value="Unassembled WGS sequence"/>
</dbReference>
<feature type="region of interest" description="Disordered" evidence="1">
    <location>
        <begin position="1"/>
        <end position="48"/>
    </location>
</feature>
<feature type="compositionally biased region" description="Basic and acidic residues" evidence="1">
    <location>
        <begin position="7"/>
        <end position="31"/>
    </location>
</feature>
<evidence type="ECO:0000256" key="1">
    <source>
        <dbReference type="SAM" id="MobiDB-lite"/>
    </source>
</evidence>
<protein>
    <submittedName>
        <fullName evidence="2">Uncharacterized protein</fullName>
    </submittedName>
</protein>
<keyword evidence="3" id="KW-1185">Reference proteome</keyword>
<evidence type="ECO:0000313" key="3">
    <source>
        <dbReference type="Proteomes" id="UP000265520"/>
    </source>
</evidence>
<comment type="caution">
    <text evidence="2">The sequence shown here is derived from an EMBL/GenBank/DDBJ whole genome shotgun (WGS) entry which is preliminary data.</text>
</comment>
<reference evidence="2 3" key="1">
    <citation type="journal article" date="2018" name="Front. Plant Sci.">
        <title>Red Clover (Trifolium pratense) and Zigzag Clover (T. medium) - A Picture of Genomic Similarities and Differences.</title>
        <authorList>
            <person name="Dluhosova J."/>
            <person name="Istvanek J."/>
            <person name="Nedelnik J."/>
            <person name="Repkova J."/>
        </authorList>
    </citation>
    <scope>NUCLEOTIDE SEQUENCE [LARGE SCALE GENOMIC DNA]</scope>
    <source>
        <strain evidence="3">cv. 10/8</strain>
        <tissue evidence="2">Leaf</tissue>
    </source>
</reference>
<proteinExistence type="predicted"/>
<dbReference type="EMBL" id="LXQA011425979">
    <property type="protein sequence ID" value="MCI96853.1"/>
    <property type="molecule type" value="Genomic_DNA"/>
</dbReference>